<evidence type="ECO:0000313" key="9">
    <source>
        <dbReference type="Proteomes" id="UP000664169"/>
    </source>
</evidence>
<protein>
    <submittedName>
        <fullName evidence="8">Uncharacterized protein</fullName>
    </submittedName>
</protein>
<dbReference type="GO" id="GO:0016020">
    <property type="term" value="C:membrane"/>
    <property type="evidence" value="ECO:0007669"/>
    <property type="project" value="UniProtKB-SubCell"/>
</dbReference>
<evidence type="ECO:0000256" key="3">
    <source>
        <dbReference type="ARBA" id="ARBA00022692"/>
    </source>
</evidence>
<dbReference type="EMBL" id="CAJPDQ010000029">
    <property type="protein sequence ID" value="CAF9928319.1"/>
    <property type="molecule type" value="Genomic_DNA"/>
</dbReference>
<dbReference type="InterPro" id="IPR009311">
    <property type="entry name" value="IFI6/IFI27-like"/>
</dbReference>
<comment type="caution">
    <text evidence="8">The sequence shown here is derived from an EMBL/GenBank/DDBJ whole genome shotgun (WGS) entry which is preliminary data.</text>
</comment>
<organism evidence="8 9">
    <name type="scientific">Gomphillus americanus</name>
    <dbReference type="NCBI Taxonomy" id="1940652"/>
    <lineage>
        <taxon>Eukaryota</taxon>
        <taxon>Fungi</taxon>
        <taxon>Dikarya</taxon>
        <taxon>Ascomycota</taxon>
        <taxon>Pezizomycotina</taxon>
        <taxon>Lecanoromycetes</taxon>
        <taxon>OSLEUM clade</taxon>
        <taxon>Ostropomycetidae</taxon>
        <taxon>Ostropales</taxon>
        <taxon>Graphidaceae</taxon>
        <taxon>Gomphilloideae</taxon>
        <taxon>Gomphillus</taxon>
    </lineage>
</organism>
<dbReference type="Gene3D" id="6.10.110.10">
    <property type="match status" value="1"/>
</dbReference>
<keyword evidence="4 7" id="KW-1133">Transmembrane helix</keyword>
<evidence type="ECO:0000256" key="5">
    <source>
        <dbReference type="ARBA" id="ARBA00023136"/>
    </source>
</evidence>
<keyword evidence="5 7" id="KW-0472">Membrane</keyword>
<accession>A0A8H3FS21</accession>
<dbReference type="AlphaFoldDB" id="A0A8H3FS21"/>
<dbReference type="Proteomes" id="UP000664169">
    <property type="component" value="Unassembled WGS sequence"/>
</dbReference>
<evidence type="ECO:0000256" key="2">
    <source>
        <dbReference type="ARBA" id="ARBA00007262"/>
    </source>
</evidence>
<dbReference type="OrthoDB" id="440424at2759"/>
<evidence type="ECO:0000256" key="7">
    <source>
        <dbReference type="SAM" id="Phobius"/>
    </source>
</evidence>
<feature type="transmembrane region" description="Helical" evidence="7">
    <location>
        <begin position="161"/>
        <end position="178"/>
    </location>
</feature>
<evidence type="ECO:0000256" key="4">
    <source>
        <dbReference type="ARBA" id="ARBA00022989"/>
    </source>
</evidence>
<feature type="transmembrane region" description="Helical" evidence="7">
    <location>
        <begin position="120"/>
        <end position="141"/>
    </location>
</feature>
<sequence length="191" mass="21359">MVYSETSPLLSQSSMNNVTSGPKKELTDTQHLAIDRIFGTLKTNSYDQLNKRAARRQIEQDVKICGGWSEWLAEGIFNKLFDFVQDENNRKLAGEAFARAWDEAAKGAKLIKDQAEEHPLLATAIVCIIVFGILMLISPWVLEAFGFGELGPIEGSWAASWQSLYGGVIPKGSLFSYLQRLSMTRKAWGWI</sequence>
<evidence type="ECO:0000256" key="1">
    <source>
        <dbReference type="ARBA" id="ARBA00004141"/>
    </source>
</evidence>
<dbReference type="Pfam" id="PF06140">
    <property type="entry name" value="Ifi-6-16"/>
    <property type="match status" value="1"/>
</dbReference>
<keyword evidence="9" id="KW-1185">Reference proteome</keyword>
<keyword evidence="3 7" id="KW-0812">Transmembrane</keyword>
<name>A0A8H3FS21_9LECA</name>
<evidence type="ECO:0000313" key="8">
    <source>
        <dbReference type="EMBL" id="CAF9928319.1"/>
    </source>
</evidence>
<comment type="subcellular location">
    <subcellularLocation>
        <location evidence="1">Membrane</location>
        <topology evidence="1">Multi-pass membrane protein</topology>
    </subcellularLocation>
</comment>
<gene>
    <name evidence="8" type="ORF">GOMPHAMPRED_004652</name>
</gene>
<reference evidence="8" key="1">
    <citation type="submission" date="2021-03" db="EMBL/GenBank/DDBJ databases">
        <authorList>
            <person name="Tagirdzhanova G."/>
        </authorList>
    </citation>
    <scope>NUCLEOTIDE SEQUENCE</scope>
</reference>
<evidence type="ECO:0000256" key="6">
    <source>
        <dbReference type="SAM" id="MobiDB-lite"/>
    </source>
</evidence>
<proteinExistence type="inferred from homology"/>
<feature type="compositionally biased region" description="Polar residues" evidence="6">
    <location>
        <begin position="1"/>
        <end position="20"/>
    </location>
</feature>
<dbReference type="InterPro" id="IPR038213">
    <property type="entry name" value="IFI6/IFI27-like_sf"/>
</dbReference>
<comment type="similarity">
    <text evidence="2">Belongs to the IFI6/IFI27 family.</text>
</comment>
<feature type="region of interest" description="Disordered" evidence="6">
    <location>
        <begin position="1"/>
        <end position="25"/>
    </location>
</feature>